<feature type="compositionally biased region" description="Basic and acidic residues" evidence="12">
    <location>
        <begin position="281"/>
        <end position="291"/>
    </location>
</feature>
<feature type="transmembrane region" description="Helical" evidence="13">
    <location>
        <begin position="1063"/>
        <end position="1083"/>
    </location>
</feature>
<feature type="transmembrane region" description="Helical" evidence="13">
    <location>
        <begin position="785"/>
        <end position="805"/>
    </location>
</feature>
<dbReference type="OrthoDB" id="5589195at2759"/>
<evidence type="ECO:0000256" key="2">
    <source>
        <dbReference type="ARBA" id="ARBA00004922"/>
    </source>
</evidence>
<reference evidence="14 15" key="1">
    <citation type="submission" date="2014-09" db="EMBL/GenBank/DDBJ databases">
        <authorList>
            <person name="Magalhaes I.L.F."/>
            <person name="Oliveira U."/>
            <person name="Santos F.R."/>
            <person name="Vidigal T.H.D.A."/>
            <person name="Brescovit A.D."/>
            <person name="Santos A.J."/>
        </authorList>
    </citation>
    <scope>NUCLEOTIDE SEQUENCE [LARGE SCALE GENOMIC DNA]</scope>
</reference>
<proteinExistence type="inferred from homology"/>
<keyword evidence="6 14" id="KW-0808">Transferase</keyword>
<feature type="transmembrane region" description="Helical" evidence="13">
    <location>
        <begin position="707"/>
        <end position="731"/>
    </location>
</feature>
<keyword evidence="15" id="KW-1185">Reference proteome</keyword>
<comment type="subcellular location">
    <subcellularLocation>
        <location evidence="1">Endoplasmic reticulum membrane</location>
        <topology evidence="1">Multi-pass membrane protein</topology>
    </subcellularLocation>
</comment>
<keyword evidence="5" id="KW-0328">Glycosyltransferase</keyword>
<feature type="compositionally biased region" description="Basic and acidic residues" evidence="12">
    <location>
        <begin position="333"/>
        <end position="343"/>
    </location>
</feature>
<feature type="region of interest" description="Disordered" evidence="12">
    <location>
        <begin position="1"/>
        <end position="414"/>
    </location>
</feature>
<keyword evidence="7 13" id="KW-0812">Transmembrane</keyword>
<feature type="compositionally biased region" description="Polar residues" evidence="12">
    <location>
        <begin position="152"/>
        <end position="162"/>
    </location>
</feature>
<evidence type="ECO:0000313" key="15">
    <source>
        <dbReference type="Proteomes" id="UP000054845"/>
    </source>
</evidence>
<evidence type="ECO:0000256" key="11">
    <source>
        <dbReference type="ARBA" id="ARBA00032921"/>
    </source>
</evidence>
<dbReference type="GO" id="GO:0042281">
    <property type="term" value="F:dolichyl pyrophosphate Man9GlcNAc2 alpha-1,3-glucosyltransferase activity"/>
    <property type="evidence" value="ECO:0007669"/>
    <property type="project" value="UniProtKB-EC"/>
</dbReference>
<feature type="compositionally biased region" description="Polar residues" evidence="12">
    <location>
        <begin position="61"/>
        <end position="78"/>
    </location>
</feature>
<dbReference type="STRING" id="401625.A0A0P1BK84"/>
<dbReference type="EMBL" id="CCYA01000391">
    <property type="protein sequence ID" value="CEH16757.1"/>
    <property type="molecule type" value="Genomic_DNA"/>
</dbReference>
<evidence type="ECO:0000256" key="1">
    <source>
        <dbReference type="ARBA" id="ARBA00004477"/>
    </source>
</evidence>
<dbReference type="PANTHER" id="PTHR12413">
    <property type="entry name" value="DOLICHYL GLYCOSYLTRANSFERASE"/>
    <property type="match status" value="1"/>
</dbReference>
<dbReference type="Proteomes" id="UP000054845">
    <property type="component" value="Unassembled WGS sequence"/>
</dbReference>
<dbReference type="InterPro" id="IPR004856">
    <property type="entry name" value="Glyco_trans_ALG6/ALG8"/>
</dbReference>
<dbReference type="GO" id="GO:0005789">
    <property type="term" value="C:endoplasmic reticulum membrane"/>
    <property type="evidence" value="ECO:0007669"/>
    <property type="project" value="UniProtKB-SubCell"/>
</dbReference>
<evidence type="ECO:0000256" key="5">
    <source>
        <dbReference type="ARBA" id="ARBA00022676"/>
    </source>
</evidence>
<feature type="transmembrane region" description="Helical" evidence="13">
    <location>
        <begin position="544"/>
        <end position="565"/>
    </location>
</feature>
<organism evidence="14 15">
    <name type="scientific">Ceraceosorus bombacis</name>
    <dbReference type="NCBI Taxonomy" id="401625"/>
    <lineage>
        <taxon>Eukaryota</taxon>
        <taxon>Fungi</taxon>
        <taxon>Dikarya</taxon>
        <taxon>Basidiomycota</taxon>
        <taxon>Ustilaginomycotina</taxon>
        <taxon>Exobasidiomycetes</taxon>
        <taxon>Ceraceosorales</taxon>
        <taxon>Ceraceosoraceae</taxon>
        <taxon>Ceraceosorus</taxon>
    </lineage>
</organism>
<protein>
    <recommendedName>
        <fullName evidence="4">dolichyl-P-Glc:Man9GlcNAc2-PP-dolichol alpha-1,3-glucosyltransferase</fullName>
        <ecNumber evidence="4">2.4.1.267</ecNumber>
    </recommendedName>
    <alternativeName>
        <fullName evidence="11">Dol-P-Glc:Man(9)GlcNAc(2)-PP-Dol alpha-1,3-glucosyltransferase</fullName>
    </alternativeName>
</protein>
<keyword evidence="9 13" id="KW-1133">Transmembrane helix</keyword>
<feature type="region of interest" description="Disordered" evidence="12">
    <location>
        <begin position="826"/>
        <end position="874"/>
    </location>
</feature>
<accession>A0A0P1BK84</accession>
<keyword evidence="10 13" id="KW-0472">Membrane</keyword>
<evidence type="ECO:0000256" key="10">
    <source>
        <dbReference type="ARBA" id="ARBA00023136"/>
    </source>
</evidence>
<dbReference type="EC" id="2.4.1.267" evidence="4"/>
<feature type="compositionally biased region" description="Polar residues" evidence="12">
    <location>
        <begin position="1"/>
        <end position="17"/>
    </location>
</feature>
<feature type="compositionally biased region" description="Basic and acidic residues" evidence="12">
    <location>
        <begin position="95"/>
        <end position="105"/>
    </location>
</feature>
<dbReference type="UniPathway" id="UPA00378"/>
<feature type="compositionally biased region" description="Basic and acidic residues" evidence="12">
    <location>
        <begin position="298"/>
        <end position="324"/>
    </location>
</feature>
<keyword evidence="8" id="KW-0256">Endoplasmic reticulum</keyword>
<evidence type="ECO:0000256" key="9">
    <source>
        <dbReference type="ARBA" id="ARBA00022989"/>
    </source>
</evidence>
<comment type="similarity">
    <text evidence="3">Belongs to the ALG6/ALG8 glucosyltransferase family.</text>
</comment>
<name>A0A0P1BK84_9BASI</name>
<evidence type="ECO:0000256" key="7">
    <source>
        <dbReference type="ARBA" id="ARBA00022692"/>
    </source>
</evidence>
<dbReference type="AlphaFoldDB" id="A0A0P1BK84"/>
<evidence type="ECO:0000313" key="14">
    <source>
        <dbReference type="EMBL" id="CEH16757.1"/>
    </source>
</evidence>
<evidence type="ECO:0000256" key="6">
    <source>
        <dbReference type="ARBA" id="ARBA00022679"/>
    </source>
</evidence>
<feature type="compositionally biased region" description="Polar residues" evidence="12">
    <location>
        <begin position="355"/>
        <end position="383"/>
    </location>
</feature>
<evidence type="ECO:0000256" key="13">
    <source>
        <dbReference type="SAM" id="Phobius"/>
    </source>
</evidence>
<feature type="transmembrane region" description="Helical" evidence="13">
    <location>
        <begin position="1021"/>
        <end position="1043"/>
    </location>
</feature>
<feature type="compositionally biased region" description="Basic and acidic residues" evidence="12">
    <location>
        <begin position="848"/>
        <end position="857"/>
    </location>
</feature>
<feature type="compositionally biased region" description="Low complexity" evidence="12">
    <location>
        <begin position="863"/>
        <end position="874"/>
    </location>
</feature>
<feature type="transmembrane region" description="Helical" evidence="13">
    <location>
        <begin position="683"/>
        <end position="700"/>
    </location>
</feature>
<comment type="pathway">
    <text evidence="2">Protein modification; protein glycosylation.</text>
</comment>
<evidence type="ECO:0000256" key="3">
    <source>
        <dbReference type="ARBA" id="ARBA00008715"/>
    </source>
</evidence>
<evidence type="ECO:0000256" key="8">
    <source>
        <dbReference type="ARBA" id="ARBA00022824"/>
    </source>
</evidence>
<evidence type="ECO:0000256" key="4">
    <source>
        <dbReference type="ARBA" id="ARBA00011937"/>
    </source>
</evidence>
<sequence>MQRSTSPTTLHRLSQRGSAEGATRSTPPGHRRSGSDAQARDGRSVSPIQARDRNSRHRPQRSTATAGDPTSLSFPANHSSSSGGRGRDSGLPVHPLDRVATDSHRTAAVAAPRYEVEDDADALAPLPPANRRRYDSVSSVGSSVAPGALPNLNGSGLTSKNRSGSKRRGTAYVGASATGGNTRDAIAGHSGPQHTADDPFALPSPISPVAPASGGLETWLRSQAVHAPSSSGAGEHFSGAPAGRITRRGPSSDAGSDAAYSVGAWSSGARGQGSGARRRAKQNEGTRRLPDWEEADLDIQREGEAEGEGEKTPKPPRRREDSYDGRSTGGRSVGRENPRRKESAVALDTLAGTGITPSSSAILRTPSTAADLTPAKSSTSRTSFAPLPMGSSAPNRRSTGLHKIGSSSKSAKDNDSPLRRWVRWMARESEGISAGAGERVTWIVVLLSAVWIRWAVGLAGWSGKGISPMYGDLEAQRHWMELTLHVPVHKWYEYDLQYWGLDYPPLTAYVSLVCGWIGSRIPGLSQSFAFVTSRGAENQSLVTYLRATVLFFDALVYIPAVLFFLSRRLHGRGRRTRSIAAMTILLQPSLVLIDHGHFQYNSVMLGFCVGAFSLLYSSLPNPDLPFFSAPVAPASDPSTETALAQQTEWQTRTRNLSRRVSYDYVLAAFFFTLALCFKQMALYFAPAVFAIMLGRCAGLARVGFERGLICFTGIGAVTLITTLVLFSPWLYSPSALFQVIHRIFPLARGIFEDKVSNVWCFLSVLPLPQRYKLRNLFEVSSLAKVSLIATLLAILAPCAHLYVAASQTVTIEMFLNEGKGAKAAREKLARQRGEGSVMGRSAGGRSAGRSERRDRTRSILSVPGAAARSEAGASEGGIAPSISGAMSNTGSLFGSSKLTTVGDQEVASNTPSPAASVLPYALLNTSLAFFLFGFQTHEKSFLLPLVPLSLLITVKGDEWGGGGGKTDFEWAMLGNNVAVFSMWPLLQRDGLTLQYLVLNFLWNWSTGYNPFSALQSRRKSLVGWTSAMAHAAILALHLVEVLLPALAPSLAAHVYDRYPDIHPVLNVLLCTPLFGLIWVWAVARQVEVGVGCGIDPTAFLRRSSKKSATNQMAANRRQELAKQE</sequence>
<evidence type="ECO:0000256" key="12">
    <source>
        <dbReference type="SAM" id="MobiDB-lite"/>
    </source>
</evidence>
<dbReference type="PANTHER" id="PTHR12413:SF1">
    <property type="entry name" value="DOLICHYL PYROPHOSPHATE MAN9GLCNAC2 ALPHA-1,3-GLUCOSYLTRANSFERASE"/>
    <property type="match status" value="1"/>
</dbReference>
<dbReference type="Pfam" id="PF03155">
    <property type="entry name" value="Alg6_Alg8"/>
    <property type="match status" value="3"/>
</dbReference>
<feature type="transmembrane region" description="Helical" evidence="13">
    <location>
        <begin position="660"/>
        <end position="677"/>
    </location>
</feature>